<dbReference type="EMBL" id="JAGGJA010000012">
    <property type="protein sequence ID" value="MCW9708333.1"/>
    <property type="molecule type" value="Genomic_DNA"/>
</dbReference>
<dbReference type="InterPro" id="IPR007353">
    <property type="entry name" value="DUF421"/>
</dbReference>
<comment type="similarity">
    <text evidence="2">Belongs to the UPF0702 family.</text>
</comment>
<keyword evidence="6 7" id="KW-0472">Membrane</keyword>
<sequence>MDLSWITTSWMSVWMVIVSTVGIYFALIAFTRLAGLRSFSKMSSFDFAITVAFGSILASTILAKDPPLFQAVIGLGTLYVIQMIVANLRGNSTIMSSLVDNEPLLLMRGSDILEDNLKKAKVTHADLHAKLREANATQLSQVKAVVMEATGDIAVLHHEDPTHELDGQLLKGVRGWD</sequence>
<feature type="domain" description="YetF C-terminal" evidence="8">
    <location>
        <begin position="93"/>
        <end position="163"/>
    </location>
</feature>
<dbReference type="Pfam" id="PF04239">
    <property type="entry name" value="DUF421"/>
    <property type="match status" value="1"/>
</dbReference>
<comment type="caution">
    <text evidence="9">The sequence shown here is derived from an EMBL/GenBank/DDBJ whole genome shotgun (WGS) entry which is preliminary data.</text>
</comment>
<feature type="transmembrane region" description="Helical" evidence="7">
    <location>
        <begin position="12"/>
        <end position="33"/>
    </location>
</feature>
<evidence type="ECO:0000256" key="1">
    <source>
        <dbReference type="ARBA" id="ARBA00004651"/>
    </source>
</evidence>
<organism evidence="9 10">
    <name type="scientific">Fodinibius salsisoli</name>
    <dbReference type="NCBI Taxonomy" id="2820877"/>
    <lineage>
        <taxon>Bacteria</taxon>
        <taxon>Pseudomonadati</taxon>
        <taxon>Balneolota</taxon>
        <taxon>Balneolia</taxon>
        <taxon>Balneolales</taxon>
        <taxon>Balneolaceae</taxon>
        <taxon>Fodinibius</taxon>
    </lineage>
</organism>
<dbReference type="PANTHER" id="PTHR34582:SF6">
    <property type="entry name" value="UPF0702 TRANSMEMBRANE PROTEIN YCAP"/>
    <property type="match status" value="1"/>
</dbReference>
<name>A0ABT3PR44_9BACT</name>
<dbReference type="PANTHER" id="PTHR34582">
    <property type="entry name" value="UPF0702 TRANSMEMBRANE PROTEIN YCAP"/>
    <property type="match status" value="1"/>
</dbReference>
<evidence type="ECO:0000313" key="9">
    <source>
        <dbReference type="EMBL" id="MCW9708333.1"/>
    </source>
</evidence>
<evidence type="ECO:0000256" key="3">
    <source>
        <dbReference type="ARBA" id="ARBA00022475"/>
    </source>
</evidence>
<dbReference type="Proteomes" id="UP001207918">
    <property type="component" value="Unassembled WGS sequence"/>
</dbReference>
<feature type="transmembrane region" description="Helical" evidence="7">
    <location>
        <begin position="68"/>
        <end position="88"/>
    </location>
</feature>
<proteinExistence type="inferred from homology"/>
<keyword evidence="4 7" id="KW-0812">Transmembrane</keyword>
<protein>
    <submittedName>
        <fullName evidence="9">DUF421 domain-containing protein</fullName>
    </submittedName>
</protein>
<dbReference type="InterPro" id="IPR023090">
    <property type="entry name" value="UPF0702_alpha/beta_dom_sf"/>
</dbReference>
<keyword evidence="10" id="KW-1185">Reference proteome</keyword>
<feature type="transmembrane region" description="Helical" evidence="7">
    <location>
        <begin position="45"/>
        <end position="62"/>
    </location>
</feature>
<keyword evidence="5 7" id="KW-1133">Transmembrane helix</keyword>
<accession>A0ABT3PR44</accession>
<reference evidence="9 10" key="1">
    <citation type="submission" date="2021-03" db="EMBL/GenBank/DDBJ databases">
        <title>Aliifodinibius sp. nov., a new bacterium isolated from saline soil.</title>
        <authorList>
            <person name="Galisteo C."/>
            <person name="De La Haba R."/>
            <person name="Sanchez-Porro C."/>
            <person name="Ventosa A."/>
        </authorList>
    </citation>
    <scope>NUCLEOTIDE SEQUENCE [LARGE SCALE GENOMIC DNA]</scope>
    <source>
        <strain evidence="9 10">1BSP15-2V2</strain>
    </source>
</reference>
<evidence type="ECO:0000256" key="4">
    <source>
        <dbReference type="ARBA" id="ARBA00022692"/>
    </source>
</evidence>
<dbReference type="Gene3D" id="3.30.240.20">
    <property type="entry name" value="bsu07140 like domains"/>
    <property type="match status" value="1"/>
</dbReference>
<evidence type="ECO:0000256" key="5">
    <source>
        <dbReference type="ARBA" id="ARBA00022989"/>
    </source>
</evidence>
<evidence type="ECO:0000256" key="2">
    <source>
        <dbReference type="ARBA" id="ARBA00006448"/>
    </source>
</evidence>
<keyword evidence="3" id="KW-1003">Cell membrane</keyword>
<gene>
    <name evidence="9" type="ORF">J6I44_15815</name>
</gene>
<evidence type="ECO:0000256" key="6">
    <source>
        <dbReference type="ARBA" id="ARBA00023136"/>
    </source>
</evidence>
<evidence type="ECO:0000256" key="7">
    <source>
        <dbReference type="SAM" id="Phobius"/>
    </source>
</evidence>
<evidence type="ECO:0000259" key="8">
    <source>
        <dbReference type="Pfam" id="PF04239"/>
    </source>
</evidence>
<comment type="subcellular location">
    <subcellularLocation>
        <location evidence="1">Cell membrane</location>
        <topology evidence="1">Multi-pass membrane protein</topology>
    </subcellularLocation>
</comment>
<dbReference type="RefSeq" id="WP_265767119.1">
    <property type="nucleotide sequence ID" value="NZ_JAGGJA010000012.1"/>
</dbReference>
<evidence type="ECO:0000313" key="10">
    <source>
        <dbReference type="Proteomes" id="UP001207918"/>
    </source>
</evidence>